<dbReference type="CDD" id="cd01949">
    <property type="entry name" value="GGDEF"/>
    <property type="match status" value="1"/>
</dbReference>
<dbReference type="InterPro" id="IPR050469">
    <property type="entry name" value="Diguanylate_Cyclase"/>
</dbReference>
<protein>
    <recommendedName>
        <fullName evidence="2">diguanylate cyclase</fullName>
        <ecNumber evidence="2">2.7.7.65</ecNumber>
    </recommendedName>
</protein>
<dbReference type="NCBIfam" id="TIGR00254">
    <property type="entry name" value="GGDEF"/>
    <property type="match status" value="1"/>
</dbReference>
<evidence type="ECO:0000259" key="7">
    <source>
        <dbReference type="PROSITE" id="PS50887"/>
    </source>
</evidence>
<dbReference type="EMBL" id="CP000463">
    <property type="protein sequence ID" value="ABJ06006.1"/>
    <property type="molecule type" value="Genomic_DNA"/>
</dbReference>
<dbReference type="eggNOG" id="COG3706">
    <property type="taxonomic scope" value="Bacteria"/>
</dbReference>
<dbReference type="InterPro" id="IPR043128">
    <property type="entry name" value="Rev_trsase/Diguanyl_cyclase"/>
</dbReference>
<dbReference type="PANTHER" id="PTHR45138">
    <property type="entry name" value="REGULATORY COMPONENTS OF SENSORY TRANSDUCTION SYSTEM"/>
    <property type="match status" value="1"/>
</dbReference>
<evidence type="ECO:0000256" key="6">
    <source>
        <dbReference type="SAM" id="Coils"/>
    </source>
</evidence>
<dbReference type="PROSITE" id="PS00550">
    <property type="entry name" value="HEMERYTHRINS"/>
    <property type="match status" value="1"/>
</dbReference>
<dbReference type="FunFam" id="3.30.70.270:FF:000001">
    <property type="entry name" value="Diguanylate cyclase domain protein"/>
    <property type="match status" value="1"/>
</dbReference>
<dbReference type="InterPro" id="IPR035938">
    <property type="entry name" value="Hemerythrin-like_sf"/>
</dbReference>
<dbReference type="GO" id="GO:0046872">
    <property type="term" value="F:metal ion binding"/>
    <property type="evidence" value="ECO:0007669"/>
    <property type="project" value="UniProtKB-KW"/>
</dbReference>
<dbReference type="GO" id="GO:0005886">
    <property type="term" value="C:plasma membrane"/>
    <property type="evidence" value="ECO:0007669"/>
    <property type="project" value="TreeGrafter"/>
</dbReference>
<accession>Q07PX8</accession>
<name>Q07PX8_RHOP5</name>
<dbReference type="InterPro" id="IPR029787">
    <property type="entry name" value="Nucleotide_cyclase"/>
</dbReference>
<dbReference type="EC" id="2.7.7.65" evidence="2"/>
<comment type="catalytic activity">
    <reaction evidence="5">
        <text>2 GTP = 3',3'-c-di-GMP + 2 diphosphate</text>
        <dbReference type="Rhea" id="RHEA:24898"/>
        <dbReference type="ChEBI" id="CHEBI:33019"/>
        <dbReference type="ChEBI" id="CHEBI:37565"/>
        <dbReference type="ChEBI" id="CHEBI:58805"/>
        <dbReference type="EC" id="2.7.7.65"/>
    </reaction>
</comment>
<dbReference type="PANTHER" id="PTHR45138:SF9">
    <property type="entry name" value="DIGUANYLATE CYCLASE DGCM-RELATED"/>
    <property type="match status" value="1"/>
</dbReference>
<feature type="coiled-coil region" evidence="6">
    <location>
        <begin position="151"/>
        <end position="178"/>
    </location>
</feature>
<dbReference type="InterPro" id="IPR000160">
    <property type="entry name" value="GGDEF_dom"/>
</dbReference>
<sequence length="507" mass="55828">MVVLPEFDLERVSSIADQAVRQIQALEVPFDPQMFELWFTYYSGRNQKLNIAVNAILAEQRPPSYRVLRDVYDAIVSPARLTELVHGIGEQLQQQTNGALGTITMATGASNAFLKELAQADQVIISADSQGGLRSAAAALLKSTAVALRTNQALQSRLAESAEQIRVLQNRLDLVQRETLSDPLTGVANRRMFDASIGRLIEQADQHDSPLSLVLIDIDNFKHFNDKFGHLVGDGILRLVATEITQSCRANDVICRNGGDEFAVILPETPIEGALAVAEAIRERVMKRQLLRRSTKEPMGRITTSIGVAQHQKGNSPEALVARADKWLYSAKTLGRNRVSAETSELGEMDSSDVDRSEPGLHWSRAYESGDALIDSQHRELFVLANALFDPSLKPEAAPRELTLALDRLLSHVAKHFADEEAELSARHFRGLSGHQAAHATLLRDADDLKNEVRSGLRTLGDLREFIVNEVVAQHMLTADLEFFPLFRPTPAGPGAGQAEQCQPEQC</sequence>
<keyword evidence="4" id="KW-0408">Iron</keyword>
<dbReference type="Gene3D" id="1.20.120.50">
    <property type="entry name" value="Hemerythrin-like"/>
    <property type="match status" value="1"/>
</dbReference>
<keyword evidence="6" id="KW-0175">Coiled coil</keyword>
<dbReference type="Gene3D" id="3.30.70.270">
    <property type="match status" value="1"/>
</dbReference>
<dbReference type="Pfam" id="PF01814">
    <property type="entry name" value="Hemerythrin"/>
    <property type="match status" value="1"/>
</dbReference>
<dbReference type="SUPFAM" id="SSF55073">
    <property type="entry name" value="Nucleotide cyclase"/>
    <property type="match status" value="1"/>
</dbReference>
<evidence type="ECO:0000256" key="2">
    <source>
        <dbReference type="ARBA" id="ARBA00012528"/>
    </source>
</evidence>
<evidence type="ECO:0000256" key="1">
    <source>
        <dbReference type="ARBA" id="ARBA00010587"/>
    </source>
</evidence>
<gene>
    <name evidence="8" type="ordered locus">RPE_2062</name>
</gene>
<dbReference type="PROSITE" id="PS50887">
    <property type="entry name" value="GGDEF"/>
    <property type="match status" value="1"/>
</dbReference>
<feature type="domain" description="GGDEF" evidence="7">
    <location>
        <begin position="209"/>
        <end position="344"/>
    </location>
</feature>
<dbReference type="SMART" id="SM00267">
    <property type="entry name" value="GGDEF"/>
    <property type="match status" value="1"/>
</dbReference>
<proteinExistence type="inferred from homology"/>
<reference evidence="8" key="1">
    <citation type="submission" date="2006-09" db="EMBL/GenBank/DDBJ databases">
        <title>Complete sequence of Rhodopseudomonas palustris BisA53.</title>
        <authorList>
            <consortium name="US DOE Joint Genome Institute"/>
            <person name="Copeland A."/>
            <person name="Lucas S."/>
            <person name="Lapidus A."/>
            <person name="Barry K."/>
            <person name="Detter J.C."/>
            <person name="Glavina del Rio T."/>
            <person name="Hammon N."/>
            <person name="Israni S."/>
            <person name="Dalin E."/>
            <person name="Tice H."/>
            <person name="Pitluck S."/>
            <person name="Chain P."/>
            <person name="Malfatti S."/>
            <person name="Shin M."/>
            <person name="Vergez L."/>
            <person name="Schmutz J."/>
            <person name="Larimer F."/>
            <person name="Land M."/>
            <person name="Hauser L."/>
            <person name="Pelletier D.A."/>
            <person name="Kyrpides N."/>
            <person name="Kim E."/>
            <person name="Harwood C.S."/>
            <person name="Oda Y."/>
            <person name="Richardson P."/>
        </authorList>
    </citation>
    <scope>NUCLEOTIDE SEQUENCE [LARGE SCALE GENOMIC DNA]</scope>
    <source>
        <strain evidence="8">BisA53</strain>
    </source>
</reference>
<dbReference type="STRING" id="316055.RPE_2062"/>
<dbReference type="GO" id="GO:0043709">
    <property type="term" value="P:cell adhesion involved in single-species biofilm formation"/>
    <property type="evidence" value="ECO:0007669"/>
    <property type="project" value="TreeGrafter"/>
</dbReference>
<dbReference type="CDD" id="cd12107">
    <property type="entry name" value="Hemerythrin"/>
    <property type="match status" value="1"/>
</dbReference>
<keyword evidence="3" id="KW-0479">Metal-binding</keyword>
<dbReference type="OrthoDB" id="9805474at2"/>
<evidence type="ECO:0000256" key="3">
    <source>
        <dbReference type="ARBA" id="ARBA00022723"/>
    </source>
</evidence>
<dbReference type="InterPro" id="IPR012827">
    <property type="entry name" value="Hemerythrin_metal-bd"/>
</dbReference>
<dbReference type="Pfam" id="PF00990">
    <property type="entry name" value="GGDEF"/>
    <property type="match status" value="1"/>
</dbReference>
<dbReference type="NCBIfam" id="TIGR02481">
    <property type="entry name" value="hemeryth_dom"/>
    <property type="match status" value="1"/>
</dbReference>
<evidence type="ECO:0000313" key="8">
    <source>
        <dbReference type="EMBL" id="ABJ06006.1"/>
    </source>
</evidence>
<dbReference type="GO" id="GO:0052621">
    <property type="term" value="F:diguanylate cyclase activity"/>
    <property type="evidence" value="ECO:0007669"/>
    <property type="project" value="UniProtKB-EC"/>
</dbReference>
<dbReference type="KEGG" id="rpe:RPE_2062"/>
<dbReference type="HOGENOM" id="CLU_540661_0_0_5"/>
<dbReference type="AlphaFoldDB" id="Q07PX8"/>
<comment type="similarity">
    <text evidence="1">Belongs to the hemerythrin family.</text>
</comment>
<organism evidence="8">
    <name type="scientific">Rhodopseudomonas palustris (strain BisA53)</name>
    <dbReference type="NCBI Taxonomy" id="316055"/>
    <lineage>
        <taxon>Bacteria</taxon>
        <taxon>Pseudomonadati</taxon>
        <taxon>Pseudomonadota</taxon>
        <taxon>Alphaproteobacteria</taxon>
        <taxon>Hyphomicrobiales</taxon>
        <taxon>Nitrobacteraceae</taxon>
        <taxon>Rhodopseudomonas</taxon>
    </lineage>
</organism>
<evidence type="ECO:0000256" key="5">
    <source>
        <dbReference type="ARBA" id="ARBA00034247"/>
    </source>
</evidence>
<dbReference type="SUPFAM" id="SSF47188">
    <property type="entry name" value="Hemerythrin-like"/>
    <property type="match status" value="1"/>
</dbReference>
<dbReference type="InterPro" id="IPR016131">
    <property type="entry name" value="Haemerythrin_Fe_BS"/>
</dbReference>
<dbReference type="GO" id="GO:1902201">
    <property type="term" value="P:negative regulation of bacterial-type flagellum-dependent cell motility"/>
    <property type="evidence" value="ECO:0007669"/>
    <property type="project" value="TreeGrafter"/>
</dbReference>
<evidence type="ECO:0000256" key="4">
    <source>
        <dbReference type="ARBA" id="ARBA00023004"/>
    </source>
</evidence>
<dbReference type="InterPro" id="IPR012312">
    <property type="entry name" value="Hemerythrin-like"/>
</dbReference>